<evidence type="ECO:0000256" key="7">
    <source>
        <dbReference type="ARBA" id="ARBA00047559"/>
    </source>
</evidence>
<keyword evidence="6 9" id="KW-0067">ATP-binding</keyword>
<dbReference type="Proteomes" id="UP000708148">
    <property type="component" value="Unassembled WGS sequence"/>
</dbReference>
<keyword evidence="4 9" id="KW-0547">Nucleotide-binding</keyword>
<dbReference type="GO" id="GO:0004709">
    <property type="term" value="F:MAP kinase kinase kinase activity"/>
    <property type="evidence" value="ECO:0007669"/>
    <property type="project" value="UniProtKB-EC"/>
</dbReference>
<dbReference type="Gene3D" id="1.10.510.10">
    <property type="entry name" value="Transferase(Phosphotransferase) domain 1"/>
    <property type="match status" value="1"/>
</dbReference>
<evidence type="ECO:0000256" key="10">
    <source>
        <dbReference type="RuleBase" id="RU000304"/>
    </source>
</evidence>
<evidence type="ECO:0000256" key="4">
    <source>
        <dbReference type="ARBA" id="ARBA00022741"/>
    </source>
</evidence>
<evidence type="ECO:0000256" key="5">
    <source>
        <dbReference type="ARBA" id="ARBA00022777"/>
    </source>
</evidence>
<evidence type="ECO:0000256" key="2">
    <source>
        <dbReference type="ARBA" id="ARBA00012406"/>
    </source>
</evidence>
<feature type="binding site" evidence="9">
    <location>
        <position position="172"/>
    </location>
    <ligand>
        <name>ATP</name>
        <dbReference type="ChEBI" id="CHEBI:30616"/>
    </ligand>
</feature>
<dbReference type="PANTHER" id="PTHR48016:SF56">
    <property type="entry name" value="MAPKK KINASE"/>
    <property type="match status" value="1"/>
</dbReference>
<evidence type="ECO:0000256" key="6">
    <source>
        <dbReference type="ARBA" id="ARBA00022840"/>
    </source>
</evidence>
<dbReference type="InterPro" id="IPR011009">
    <property type="entry name" value="Kinase-like_dom_sf"/>
</dbReference>
<keyword evidence="3" id="KW-0808">Transferase</keyword>
<dbReference type="PROSITE" id="PS50011">
    <property type="entry name" value="PROTEIN_KINASE_DOM"/>
    <property type="match status" value="1"/>
</dbReference>
<evidence type="ECO:0000313" key="14">
    <source>
        <dbReference type="Proteomes" id="UP000708148"/>
    </source>
</evidence>
<evidence type="ECO:0000259" key="12">
    <source>
        <dbReference type="PROSITE" id="PS50011"/>
    </source>
</evidence>
<protein>
    <recommendedName>
        <fullName evidence="2">mitogen-activated protein kinase kinase kinase</fullName>
        <ecNumber evidence="2">2.7.11.25</ecNumber>
    </recommendedName>
</protein>
<organism evidence="13 14">
    <name type="scientific">Ostreobium quekettii</name>
    <dbReference type="NCBI Taxonomy" id="121088"/>
    <lineage>
        <taxon>Eukaryota</taxon>
        <taxon>Viridiplantae</taxon>
        <taxon>Chlorophyta</taxon>
        <taxon>core chlorophytes</taxon>
        <taxon>Ulvophyceae</taxon>
        <taxon>TCBD clade</taxon>
        <taxon>Bryopsidales</taxon>
        <taxon>Ostreobineae</taxon>
        <taxon>Ostreobiaceae</taxon>
        <taxon>Ostreobium</taxon>
    </lineage>
</organism>
<dbReference type="SMART" id="SM00220">
    <property type="entry name" value="S_TKc"/>
    <property type="match status" value="1"/>
</dbReference>
<dbReference type="EC" id="2.7.11.25" evidence="2"/>
<feature type="region of interest" description="Disordered" evidence="11">
    <location>
        <begin position="435"/>
        <end position="465"/>
    </location>
</feature>
<dbReference type="InterPro" id="IPR050538">
    <property type="entry name" value="MAP_kinase_kinase_kinase"/>
</dbReference>
<comment type="similarity">
    <text evidence="1">Belongs to the protein kinase superfamily. STE Ser/Thr protein kinase family. MAP kinase kinase kinase subfamily.</text>
</comment>
<evidence type="ECO:0000256" key="11">
    <source>
        <dbReference type="SAM" id="MobiDB-lite"/>
    </source>
</evidence>
<accession>A0A8S1J9M1</accession>
<dbReference type="PROSITE" id="PS00107">
    <property type="entry name" value="PROTEIN_KINASE_ATP"/>
    <property type="match status" value="1"/>
</dbReference>
<reference evidence="13" key="1">
    <citation type="submission" date="2020-12" db="EMBL/GenBank/DDBJ databases">
        <authorList>
            <person name="Iha C."/>
        </authorList>
    </citation>
    <scope>NUCLEOTIDE SEQUENCE</scope>
</reference>
<evidence type="ECO:0000256" key="1">
    <source>
        <dbReference type="ARBA" id="ARBA00006529"/>
    </source>
</evidence>
<evidence type="ECO:0000256" key="3">
    <source>
        <dbReference type="ARBA" id="ARBA00022679"/>
    </source>
</evidence>
<dbReference type="EMBL" id="CAJHUC010001969">
    <property type="protein sequence ID" value="CAD7702839.1"/>
    <property type="molecule type" value="Genomic_DNA"/>
</dbReference>
<keyword evidence="10" id="KW-0723">Serine/threonine-protein kinase</keyword>
<dbReference type="SUPFAM" id="SSF56112">
    <property type="entry name" value="Protein kinase-like (PK-like)"/>
    <property type="match status" value="1"/>
</dbReference>
<dbReference type="InterPro" id="IPR000719">
    <property type="entry name" value="Prot_kinase_dom"/>
</dbReference>
<dbReference type="FunFam" id="3.30.200.20:FF:000387">
    <property type="entry name" value="Serine/threonine-protein kinase STE11"/>
    <property type="match status" value="1"/>
</dbReference>
<feature type="domain" description="Protein kinase" evidence="12">
    <location>
        <begin position="143"/>
        <end position="406"/>
    </location>
</feature>
<dbReference type="AlphaFoldDB" id="A0A8S1J9M1"/>
<dbReference type="OrthoDB" id="266718at2759"/>
<comment type="catalytic activity">
    <reaction evidence="7">
        <text>L-threonyl-[protein] + ATP = O-phospho-L-threonyl-[protein] + ADP + H(+)</text>
        <dbReference type="Rhea" id="RHEA:46608"/>
        <dbReference type="Rhea" id="RHEA-COMP:11060"/>
        <dbReference type="Rhea" id="RHEA-COMP:11605"/>
        <dbReference type="ChEBI" id="CHEBI:15378"/>
        <dbReference type="ChEBI" id="CHEBI:30013"/>
        <dbReference type="ChEBI" id="CHEBI:30616"/>
        <dbReference type="ChEBI" id="CHEBI:61977"/>
        <dbReference type="ChEBI" id="CHEBI:456216"/>
        <dbReference type="EC" id="2.7.11.25"/>
    </reaction>
</comment>
<name>A0A8S1J9M1_9CHLO</name>
<dbReference type="InterPro" id="IPR008271">
    <property type="entry name" value="Ser/Thr_kinase_AS"/>
</dbReference>
<feature type="compositionally biased region" description="Basic and acidic residues" evidence="11">
    <location>
        <begin position="440"/>
        <end position="449"/>
    </location>
</feature>
<dbReference type="GO" id="GO:0005524">
    <property type="term" value="F:ATP binding"/>
    <property type="evidence" value="ECO:0007669"/>
    <property type="project" value="UniProtKB-UniRule"/>
</dbReference>
<feature type="compositionally biased region" description="Low complexity" evidence="11">
    <location>
        <begin position="24"/>
        <end position="35"/>
    </location>
</feature>
<keyword evidence="5" id="KW-0418">Kinase</keyword>
<evidence type="ECO:0000313" key="13">
    <source>
        <dbReference type="EMBL" id="CAD7702839.1"/>
    </source>
</evidence>
<dbReference type="FunFam" id="1.10.510.10:FF:000071">
    <property type="entry name" value="Mitogen-activated protein kinase kinase kinase 3 isoform 2"/>
    <property type="match status" value="1"/>
</dbReference>
<dbReference type="InterPro" id="IPR017441">
    <property type="entry name" value="Protein_kinase_ATP_BS"/>
</dbReference>
<evidence type="ECO:0000256" key="8">
    <source>
        <dbReference type="ARBA" id="ARBA00048329"/>
    </source>
</evidence>
<dbReference type="PANTHER" id="PTHR48016">
    <property type="entry name" value="MAP KINASE KINASE KINASE SSK2-RELATED-RELATED"/>
    <property type="match status" value="1"/>
</dbReference>
<feature type="region of interest" description="Disordered" evidence="11">
    <location>
        <begin position="1"/>
        <end position="55"/>
    </location>
</feature>
<comment type="catalytic activity">
    <reaction evidence="8">
        <text>L-seryl-[protein] + ATP = O-phospho-L-seryl-[protein] + ADP + H(+)</text>
        <dbReference type="Rhea" id="RHEA:17989"/>
        <dbReference type="Rhea" id="RHEA-COMP:9863"/>
        <dbReference type="Rhea" id="RHEA-COMP:11604"/>
        <dbReference type="ChEBI" id="CHEBI:15378"/>
        <dbReference type="ChEBI" id="CHEBI:29999"/>
        <dbReference type="ChEBI" id="CHEBI:30616"/>
        <dbReference type="ChEBI" id="CHEBI:83421"/>
        <dbReference type="ChEBI" id="CHEBI:456216"/>
        <dbReference type="EC" id="2.7.11.25"/>
    </reaction>
</comment>
<gene>
    <name evidence="13" type="ORF">OSTQU699_LOCUS8196</name>
</gene>
<feature type="region of interest" description="Disordered" evidence="11">
    <location>
        <begin position="78"/>
        <end position="117"/>
    </location>
</feature>
<evidence type="ECO:0000256" key="9">
    <source>
        <dbReference type="PROSITE-ProRule" id="PRU10141"/>
    </source>
</evidence>
<dbReference type="Pfam" id="PF00069">
    <property type="entry name" value="Pkinase"/>
    <property type="match status" value="1"/>
</dbReference>
<keyword evidence="14" id="KW-1185">Reference proteome</keyword>
<feature type="compositionally biased region" description="Basic and acidic residues" evidence="11">
    <location>
        <begin position="38"/>
        <end position="48"/>
    </location>
</feature>
<proteinExistence type="inferred from homology"/>
<feature type="compositionally biased region" description="Basic and acidic residues" evidence="11">
    <location>
        <begin position="78"/>
        <end position="102"/>
    </location>
</feature>
<dbReference type="CDD" id="cd06606">
    <property type="entry name" value="STKc_MAPKKK"/>
    <property type="match status" value="1"/>
</dbReference>
<comment type="caution">
    <text evidence="13">The sequence shown here is derived from an EMBL/GenBank/DDBJ whole genome shotgun (WGS) entry which is preliminary data.</text>
</comment>
<sequence>MGNLCSSARAADTPERVQADSPVGDIIIFPDDGAPFPDPDHRPRRPDGSFRVPQPACRNEFVVEIGTADRPGEIRVDLPDAKSFKDGGERGRREGFEGREAAGGKGGPTSNKRGRPSVTVDIPAADIHFAMGGGYEDRTPMRWTRGELIGAGAYGRVYLGLNQVSGRLMAVKQVQTPNDESCRSRVAEHVKALEEEVRMLKQLKSPNIVQYLGTERTGDTVNIFLEYAAGGSVASLLSKFGAFQETLTRLFTKQILQGLEFLHRNGIAHRDIKGGNILVDHNGAVKLADFGASKRIEDLVTLNSGFKSLKGTPYWMAPEVIKQTGHGRQADIWSVGCTVIEMATGKPPWSEFTNNVTVMFHIASAKGPPTIPETLSLEAQDFLRMCFHRNPKERPNATRLLKHPFVAHAGERAPAYSDPPSDRPIDLEHRLPWFDMPASGEDRPREELQRQPCPSTWVHERRLVP</sequence>
<dbReference type="PROSITE" id="PS00108">
    <property type="entry name" value="PROTEIN_KINASE_ST"/>
    <property type="match status" value="1"/>
</dbReference>